<feature type="transmembrane region" description="Helical" evidence="5">
    <location>
        <begin position="131"/>
        <end position="158"/>
    </location>
</feature>
<proteinExistence type="predicted"/>
<dbReference type="Pfam" id="PF13903">
    <property type="entry name" value="Claudin_2"/>
    <property type="match status" value="1"/>
</dbReference>
<dbReference type="EMBL" id="VXIV02003144">
    <property type="protein sequence ID" value="KAF6020808.1"/>
    <property type="molecule type" value="Genomic_DNA"/>
</dbReference>
<comment type="subcellular location">
    <subcellularLocation>
        <location evidence="1">Membrane</location>
        <topology evidence="1">Multi-pass membrane protein</topology>
    </subcellularLocation>
</comment>
<dbReference type="PANTHER" id="PTHR21284:SF12">
    <property type="entry name" value="EG:80H7.2 PROTEIN"/>
    <property type="match status" value="1"/>
</dbReference>
<dbReference type="AlphaFoldDB" id="A0A7J7J5U4"/>
<dbReference type="OrthoDB" id="6140671at2759"/>
<protein>
    <submittedName>
        <fullName evidence="6">Pck</fullName>
    </submittedName>
</protein>
<feature type="transmembrane region" description="Helical" evidence="5">
    <location>
        <begin position="178"/>
        <end position="198"/>
    </location>
</feature>
<evidence type="ECO:0000256" key="5">
    <source>
        <dbReference type="SAM" id="Phobius"/>
    </source>
</evidence>
<evidence type="ECO:0000256" key="4">
    <source>
        <dbReference type="ARBA" id="ARBA00023136"/>
    </source>
</evidence>
<evidence type="ECO:0000256" key="2">
    <source>
        <dbReference type="ARBA" id="ARBA00022692"/>
    </source>
</evidence>
<organism evidence="6 7">
    <name type="scientific">Bugula neritina</name>
    <name type="common">Brown bryozoan</name>
    <name type="synonym">Sertularia neritina</name>
    <dbReference type="NCBI Taxonomy" id="10212"/>
    <lineage>
        <taxon>Eukaryota</taxon>
        <taxon>Metazoa</taxon>
        <taxon>Spiralia</taxon>
        <taxon>Lophotrochozoa</taxon>
        <taxon>Bryozoa</taxon>
        <taxon>Gymnolaemata</taxon>
        <taxon>Cheilostomatida</taxon>
        <taxon>Flustrina</taxon>
        <taxon>Buguloidea</taxon>
        <taxon>Bugulidae</taxon>
        <taxon>Bugula</taxon>
    </lineage>
</organism>
<dbReference type="Gene3D" id="1.20.140.150">
    <property type="match status" value="1"/>
</dbReference>
<dbReference type="GO" id="GO:0016020">
    <property type="term" value="C:membrane"/>
    <property type="evidence" value="ECO:0007669"/>
    <property type="project" value="UniProtKB-SubCell"/>
</dbReference>
<keyword evidence="4 5" id="KW-0472">Membrane</keyword>
<feature type="transmembrane region" description="Helical" evidence="5">
    <location>
        <begin position="96"/>
        <end position="119"/>
    </location>
</feature>
<accession>A0A7J7J5U4</accession>
<keyword evidence="2 5" id="KW-0812">Transmembrane</keyword>
<gene>
    <name evidence="6" type="ORF">EB796_020884</name>
</gene>
<sequence>MAFGKGKPVEWRSSNFKVAFIATAVSLVVYLIAFCSPYWLQTYHTVPWDFKNMGLWEACFNKYYLRENPYIIEFDGCYWTFDIFFDFRRLPIFPGFFIMCQVFSVVVLICLLTATLMMSSVFLRCSGEKNWTYWILSIVMCGVMTIAGLLLFAIIVTVGAKSGDRAWMPRADLIWLSWGYAAACVSNIFAFGAAFFFGKEAKLFWGSKAPVSEMFGFPMFRQGDAAMEPPAETGSVFAY</sequence>
<comment type="caution">
    <text evidence="6">The sequence shown here is derived from an EMBL/GenBank/DDBJ whole genome shotgun (WGS) entry which is preliminary data.</text>
</comment>
<evidence type="ECO:0000313" key="7">
    <source>
        <dbReference type="Proteomes" id="UP000593567"/>
    </source>
</evidence>
<dbReference type="InterPro" id="IPR004031">
    <property type="entry name" value="PMP22/EMP/MP20/Claudin"/>
</dbReference>
<dbReference type="Proteomes" id="UP000593567">
    <property type="component" value="Unassembled WGS sequence"/>
</dbReference>
<feature type="transmembrane region" description="Helical" evidence="5">
    <location>
        <begin position="20"/>
        <end position="40"/>
    </location>
</feature>
<evidence type="ECO:0000256" key="3">
    <source>
        <dbReference type="ARBA" id="ARBA00022989"/>
    </source>
</evidence>
<name>A0A7J7J5U4_BUGNE</name>
<evidence type="ECO:0000313" key="6">
    <source>
        <dbReference type="EMBL" id="KAF6020808.1"/>
    </source>
</evidence>
<keyword evidence="7" id="KW-1185">Reference proteome</keyword>
<reference evidence="6" key="1">
    <citation type="submission" date="2020-06" db="EMBL/GenBank/DDBJ databases">
        <title>Draft genome of Bugula neritina, a colonial animal packing powerful symbionts and potential medicines.</title>
        <authorList>
            <person name="Rayko M."/>
        </authorList>
    </citation>
    <scope>NUCLEOTIDE SEQUENCE [LARGE SCALE GENOMIC DNA]</scope>
    <source>
        <strain evidence="6">Kwan_BN1</strain>
    </source>
</reference>
<evidence type="ECO:0000256" key="1">
    <source>
        <dbReference type="ARBA" id="ARBA00004141"/>
    </source>
</evidence>
<dbReference type="PANTHER" id="PTHR21284">
    <property type="entry name" value="EG:80H7.2 PROTEIN"/>
    <property type="match status" value="1"/>
</dbReference>
<keyword evidence="3 5" id="KW-1133">Transmembrane helix</keyword>